<evidence type="ECO:0000256" key="5">
    <source>
        <dbReference type="ARBA" id="ARBA00022692"/>
    </source>
</evidence>
<evidence type="ECO:0000256" key="4">
    <source>
        <dbReference type="ARBA" id="ARBA00022519"/>
    </source>
</evidence>
<evidence type="ECO:0000256" key="1">
    <source>
        <dbReference type="ARBA" id="ARBA00004429"/>
    </source>
</evidence>
<dbReference type="PANTHER" id="PTHR43357:SF4">
    <property type="entry name" value="INNER MEMBRANE ABC TRANSPORTER PERMEASE PROTEIN YDCV"/>
    <property type="match status" value="1"/>
</dbReference>
<proteinExistence type="inferred from homology"/>
<name>A0ABS1PEM0_9ACTN</name>
<keyword evidence="6 8" id="KW-1133">Transmembrane helix</keyword>
<keyword evidence="7 8" id="KW-0472">Membrane</keyword>
<dbReference type="InterPro" id="IPR035906">
    <property type="entry name" value="MetI-like_sf"/>
</dbReference>
<keyword evidence="3" id="KW-1003">Cell membrane</keyword>
<accession>A0ABS1PEM0</accession>
<dbReference type="PROSITE" id="PS50928">
    <property type="entry name" value="ABC_TM1"/>
    <property type="match status" value="1"/>
</dbReference>
<dbReference type="Gene3D" id="1.10.3720.10">
    <property type="entry name" value="MetI-like"/>
    <property type="match status" value="1"/>
</dbReference>
<keyword evidence="2 8" id="KW-0813">Transport</keyword>
<comment type="caution">
    <text evidence="10">The sequence shown here is derived from an EMBL/GenBank/DDBJ whole genome shotgun (WGS) entry which is preliminary data.</text>
</comment>
<sequence length="235" mass="25614">MSFSASETFQFPPHKWSWRWYEEFFSSPKWTDSLLTSVQVGLMVAVIATVLGVAAAFGLDRTRWRARGAVRSAMMAPMIVPGIVVAIAIYGVFLRWQLNGTLLGFVLAHTVLAVPFVVTSMQTSLAGYDRTMETASASLGAGWVTTFLRVTLPQVLPGIGSGLVFAFVTSLDEVVIALFLQTPDIRTMPVQMYDSITAEIDPTIGAASSLIMVATTVVLLVPLLVRRAPRRSQRS</sequence>
<feature type="transmembrane region" description="Helical" evidence="8">
    <location>
        <begin position="155"/>
        <end position="180"/>
    </location>
</feature>
<gene>
    <name evidence="10" type="ORF">JK364_00110</name>
</gene>
<evidence type="ECO:0000256" key="2">
    <source>
        <dbReference type="ARBA" id="ARBA00022448"/>
    </source>
</evidence>
<feature type="transmembrane region" description="Helical" evidence="8">
    <location>
        <begin position="200"/>
        <end position="225"/>
    </location>
</feature>
<comment type="subcellular location">
    <subcellularLocation>
        <location evidence="1">Cell inner membrane</location>
        <topology evidence="1">Multi-pass membrane protein</topology>
    </subcellularLocation>
    <subcellularLocation>
        <location evidence="8">Cell membrane</location>
        <topology evidence="8">Multi-pass membrane protein</topology>
    </subcellularLocation>
</comment>
<feature type="transmembrane region" description="Helical" evidence="8">
    <location>
        <begin position="102"/>
        <end position="121"/>
    </location>
</feature>
<dbReference type="PANTHER" id="PTHR43357">
    <property type="entry name" value="INNER MEMBRANE ABC TRANSPORTER PERMEASE PROTEIN YDCV"/>
    <property type="match status" value="1"/>
</dbReference>
<dbReference type="Pfam" id="PF00528">
    <property type="entry name" value="BPD_transp_1"/>
    <property type="match status" value="1"/>
</dbReference>
<keyword evidence="5 8" id="KW-0812">Transmembrane</keyword>
<evidence type="ECO:0000256" key="6">
    <source>
        <dbReference type="ARBA" id="ARBA00022989"/>
    </source>
</evidence>
<evidence type="ECO:0000313" key="10">
    <source>
        <dbReference type="EMBL" id="MBL1110826.1"/>
    </source>
</evidence>
<dbReference type="InterPro" id="IPR000515">
    <property type="entry name" value="MetI-like"/>
</dbReference>
<protein>
    <submittedName>
        <fullName evidence="10">ABC transporter permease</fullName>
    </submittedName>
</protein>
<evidence type="ECO:0000259" key="9">
    <source>
        <dbReference type="PROSITE" id="PS50928"/>
    </source>
</evidence>
<feature type="domain" description="ABC transmembrane type-1" evidence="9">
    <location>
        <begin position="34"/>
        <end position="225"/>
    </location>
</feature>
<keyword evidence="4" id="KW-0997">Cell inner membrane</keyword>
<evidence type="ECO:0000313" key="11">
    <source>
        <dbReference type="Proteomes" id="UP000621510"/>
    </source>
</evidence>
<evidence type="ECO:0000256" key="8">
    <source>
        <dbReference type="RuleBase" id="RU363032"/>
    </source>
</evidence>
<dbReference type="EMBL" id="JAERRG010000001">
    <property type="protein sequence ID" value="MBL1110826.1"/>
    <property type="molecule type" value="Genomic_DNA"/>
</dbReference>
<dbReference type="SUPFAM" id="SSF161098">
    <property type="entry name" value="MetI-like"/>
    <property type="match status" value="1"/>
</dbReference>
<feature type="transmembrane region" description="Helical" evidence="8">
    <location>
        <begin position="78"/>
        <end position="96"/>
    </location>
</feature>
<dbReference type="CDD" id="cd06261">
    <property type="entry name" value="TM_PBP2"/>
    <property type="match status" value="1"/>
</dbReference>
<comment type="similarity">
    <text evidence="8">Belongs to the binding-protein-dependent transport system permease family.</text>
</comment>
<feature type="transmembrane region" description="Helical" evidence="8">
    <location>
        <begin position="34"/>
        <end position="57"/>
    </location>
</feature>
<organism evidence="10 11">
    <name type="scientific">Streptomyces endocoffeicus</name>
    <dbReference type="NCBI Taxonomy" id="2898945"/>
    <lineage>
        <taxon>Bacteria</taxon>
        <taxon>Bacillati</taxon>
        <taxon>Actinomycetota</taxon>
        <taxon>Actinomycetes</taxon>
        <taxon>Kitasatosporales</taxon>
        <taxon>Streptomycetaceae</taxon>
        <taxon>Streptomyces</taxon>
    </lineage>
</organism>
<keyword evidence="11" id="KW-1185">Reference proteome</keyword>
<reference evidence="10 11" key="1">
    <citation type="submission" date="2021-01" db="EMBL/GenBank/DDBJ databases">
        <title>WGS of actinomycetes isolated from Thailand.</title>
        <authorList>
            <person name="Thawai C."/>
        </authorList>
    </citation>
    <scope>NUCLEOTIDE SEQUENCE [LARGE SCALE GENOMIC DNA]</scope>
    <source>
        <strain evidence="10 11">CA3R110</strain>
    </source>
</reference>
<dbReference type="Proteomes" id="UP000621510">
    <property type="component" value="Unassembled WGS sequence"/>
</dbReference>
<evidence type="ECO:0000256" key="7">
    <source>
        <dbReference type="ARBA" id="ARBA00023136"/>
    </source>
</evidence>
<evidence type="ECO:0000256" key="3">
    <source>
        <dbReference type="ARBA" id="ARBA00022475"/>
    </source>
</evidence>